<dbReference type="Gene3D" id="1.10.8.10">
    <property type="entry name" value="DNA helicase RuvA subunit, C-terminal domain"/>
    <property type="match status" value="1"/>
</dbReference>
<dbReference type="EMBL" id="BMOF01000035">
    <property type="protein sequence ID" value="GGK03271.1"/>
    <property type="molecule type" value="Genomic_DNA"/>
</dbReference>
<dbReference type="GO" id="GO:0032259">
    <property type="term" value="P:methylation"/>
    <property type="evidence" value="ECO:0007669"/>
    <property type="project" value="UniProtKB-KW"/>
</dbReference>
<proteinExistence type="inferred from homology"/>
<dbReference type="PANTHER" id="PTHR18895:SF74">
    <property type="entry name" value="MTRF1L RELEASE FACTOR GLUTAMINE METHYLTRANSFERASE"/>
    <property type="match status" value="1"/>
</dbReference>
<accession>A0A8J3BFB0</accession>
<organism evidence="8 9">
    <name type="scientific">Calditerricola satsumensis</name>
    <dbReference type="NCBI Taxonomy" id="373054"/>
    <lineage>
        <taxon>Bacteria</taxon>
        <taxon>Bacillati</taxon>
        <taxon>Bacillota</taxon>
        <taxon>Bacilli</taxon>
        <taxon>Bacillales</taxon>
        <taxon>Bacillaceae</taxon>
        <taxon>Calditerricola</taxon>
    </lineage>
</organism>
<evidence type="ECO:0000256" key="1">
    <source>
        <dbReference type="ARBA" id="ARBA00022603"/>
    </source>
</evidence>
<feature type="domain" description="Release factor glutamine methyltransferase N-terminal" evidence="7">
    <location>
        <begin position="3"/>
        <end position="53"/>
    </location>
</feature>
<dbReference type="GO" id="GO:0003676">
    <property type="term" value="F:nucleic acid binding"/>
    <property type="evidence" value="ECO:0007669"/>
    <property type="project" value="InterPro"/>
</dbReference>
<dbReference type="GO" id="GO:0102559">
    <property type="term" value="F:peptide chain release factor N(5)-glutamine methyltransferase activity"/>
    <property type="evidence" value="ECO:0007669"/>
    <property type="project" value="UniProtKB-EC"/>
</dbReference>
<feature type="binding site" evidence="5">
    <location>
        <position position="171"/>
    </location>
    <ligand>
        <name>S-adenosyl-L-methionine</name>
        <dbReference type="ChEBI" id="CHEBI:59789"/>
    </ligand>
</feature>
<comment type="similarity">
    <text evidence="5">Belongs to the protein N5-glutamine methyltransferase family. PrmC subfamily.</text>
</comment>
<evidence type="ECO:0000256" key="3">
    <source>
        <dbReference type="ARBA" id="ARBA00022691"/>
    </source>
</evidence>
<dbReference type="Pfam" id="PF05175">
    <property type="entry name" value="MTS"/>
    <property type="match status" value="1"/>
</dbReference>
<keyword evidence="2 5" id="KW-0808">Transferase</keyword>
<dbReference type="PANTHER" id="PTHR18895">
    <property type="entry name" value="HEMK METHYLTRANSFERASE"/>
    <property type="match status" value="1"/>
</dbReference>
<comment type="catalytic activity">
    <reaction evidence="4 5">
        <text>L-glutaminyl-[peptide chain release factor] + S-adenosyl-L-methionine = N(5)-methyl-L-glutaminyl-[peptide chain release factor] + S-adenosyl-L-homocysteine + H(+)</text>
        <dbReference type="Rhea" id="RHEA:42896"/>
        <dbReference type="Rhea" id="RHEA-COMP:10271"/>
        <dbReference type="Rhea" id="RHEA-COMP:10272"/>
        <dbReference type="ChEBI" id="CHEBI:15378"/>
        <dbReference type="ChEBI" id="CHEBI:30011"/>
        <dbReference type="ChEBI" id="CHEBI:57856"/>
        <dbReference type="ChEBI" id="CHEBI:59789"/>
        <dbReference type="ChEBI" id="CHEBI:61891"/>
        <dbReference type="EC" id="2.1.1.297"/>
    </reaction>
</comment>
<dbReference type="Gene3D" id="3.40.50.150">
    <property type="entry name" value="Vaccinia Virus protein VP39"/>
    <property type="match status" value="1"/>
</dbReference>
<evidence type="ECO:0000256" key="5">
    <source>
        <dbReference type="HAMAP-Rule" id="MF_02126"/>
    </source>
</evidence>
<dbReference type="InterPro" id="IPR019874">
    <property type="entry name" value="RF_methyltr_PrmC"/>
</dbReference>
<evidence type="ECO:0000259" key="6">
    <source>
        <dbReference type="Pfam" id="PF05175"/>
    </source>
</evidence>
<keyword evidence="3 5" id="KW-0949">S-adenosyl-L-methionine</keyword>
<keyword evidence="9" id="KW-1185">Reference proteome</keyword>
<dbReference type="PROSITE" id="PS00092">
    <property type="entry name" value="N6_MTASE"/>
    <property type="match status" value="1"/>
</dbReference>
<evidence type="ECO:0000313" key="8">
    <source>
        <dbReference type="EMBL" id="GGK03271.1"/>
    </source>
</evidence>
<dbReference type="InterPro" id="IPR002052">
    <property type="entry name" value="DNA_methylase_N6_adenine_CS"/>
</dbReference>
<dbReference type="InterPro" id="IPR050320">
    <property type="entry name" value="N5-glutamine_MTase"/>
</dbReference>
<comment type="caution">
    <text evidence="8">The sequence shown here is derived from an EMBL/GenBank/DDBJ whole genome shotgun (WGS) entry which is preliminary data.</text>
</comment>
<sequence>MSDAERLVRFVLGWPRERFFAHPDAVLPPGAEERLDALVARRAAGEPLQYLLGEQEFYGRPFRVTPAVLIPRPETEVLVEAVLAATDAIWSPHAALAAVDVGTGSGAIAVTLAAERPRWRVWAVDCSAEALAVARENAARHGVAARVAFACGSWLAPLRREGRRVQVVVSNPPYIPTADIAGLEREVRDHEPRLALDGGPDGLNAYRSLARELPDVLDRRAVVAVEVGAGQAEAVAGLFRATGLFARLTVTPDLAGIPRVVVAVREG</sequence>
<dbReference type="HAMAP" id="MF_02126">
    <property type="entry name" value="RF_methyltr_PrmC"/>
    <property type="match status" value="1"/>
</dbReference>
<evidence type="ECO:0000256" key="2">
    <source>
        <dbReference type="ARBA" id="ARBA00022679"/>
    </source>
</evidence>
<protein>
    <recommendedName>
        <fullName evidence="5">Release factor glutamine methyltransferase</fullName>
        <shortName evidence="5">RF MTase</shortName>
        <ecNumber evidence="5">2.1.1.297</ecNumber>
    </recommendedName>
    <alternativeName>
        <fullName evidence="5">N5-glutamine methyltransferase PrmC</fullName>
    </alternativeName>
    <alternativeName>
        <fullName evidence="5">Protein-(glutamine-N5) MTase PrmC</fullName>
    </alternativeName>
    <alternativeName>
        <fullName evidence="5">Protein-glutamine N-methyltransferase PrmC</fullName>
    </alternativeName>
</protein>
<dbReference type="SUPFAM" id="SSF53335">
    <property type="entry name" value="S-adenosyl-L-methionine-dependent methyltransferases"/>
    <property type="match status" value="1"/>
</dbReference>
<reference evidence="8" key="2">
    <citation type="submission" date="2020-09" db="EMBL/GenBank/DDBJ databases">
        <authorList>
            <person name="Sun Q."/>
            <person name="Ohkuma M."/>
        </authorList>
    </citation>
    <scope>NUCLEOTIDE SEQUENCE</scope>
    <source>
        <strain evidence="8">JCM 14719</strain>
    </source>
</reference>
<dbReference type="CDD" id="cd02440">
    <property type="entry name" value="AdoMet_MTases"/>
    <property type="match status" value="1"/>
</dbReference>
<evidence type="ECO:0000256" key="4">
    <source>
        <dbReference type="ARBA" id="ARBA00048391"/>
    </source>
</evidence>
<dbReference type="InterPro" id="IPR007848">
    <property type="entry name" value="Small_mtfrase_dom"/>
</dbReference>
<feature type="binding site" evidence="5">
    <location>
        <position position="125"/>
    </location>
    <ligand>
        <name>S-adenosyl-L-methionine</name>
        <dbReference type="ChEBI" id="CHEBI:59789"/>
    </ligand>
</feature>
<dbReference type="InterPro" id="IPR040758">
    <property type="entry name" value="PrmC_N"/>
</dbReference>
<evidence type="ECO:0000259" key="7">
    <source>
        <dbReference type="Pfam" id="PF17827"/>
    </source>
</evidence>
<dbReference type="InterPro" id="IPR029063">
    <property type="entry name" value="SAM-dependent_MTases_sf"/>
</dbReference>
<dbReference type="EC" id="2.1.1.297" evidence="5"/>
<dbReference type="Pfam" id="PF17827">
    <property type="entry name" value="PrmC_N"/>
    <property type="match status" value="1"/>
</dbReference>
<reference evidence="8" key="1">
    <citation type="journal article" date="2014" name="Int. J. Syst. Evol. Microbiol.">
        <title>Complete genome sequence of Corynebacterium casei LMG S-19264T (=DSM 44701T), isolated from a smear-ripened cheese.</title>
        <authorList>
            <consortium name="US DOE Joint Genome Institute (JGI-PGF)"/>
            <person name="Walter F."/>
            <person name="Albersmeier A."/>
            <person name="Kalinowski J."/>
            <person name="Ruckert C."/>
        </authorList>
    </citation>
    <scope>NUCLEOTIDE SEQUENCE</scope>
    <source>
        <strain evidence="8">JCM 14719</strain>
    </source>
</reference>
<dbReference type="NCBIfam" id="TIGR00536">
    <property type="entry name" value="hemK_fam"/>
    <property type="match status" value="1"/>
</dbReference>
<dbReference type="InterPro" id="IPR004556">
    <property type="entry name" value="HemK-like"/>
</dbReference>
<feature type="domain" description="Methyltransferase small" evidence="6">
    <location>
        <begin position="97"/>
        <end position="174"/>
    </location>
</feature>
<feature type="binding site" evidence="5">
    <location>
        <begin position="102"/>
        <end position="106"/>
    </location>
    <ligand>
        <name>S-adenosyl-L-methionine</name>
        <dbReference type="ChEBI" id="CHEBI:59789"/>
    </ligand>
</feature>
<evidence type="ECO:0000313" key="9">
    <source>
        <dbReference type="Proteomes" id="UP000637720"/>
    </source>
</evidence>
<dbReference type="NCBIfam" id="TIGR03534">
    <property type="entry name" value="RF_mod_PrmC"/>
    <property type="match status" value="1"/>
</dbReference>
<feature type="binding site" evidence="5">
    <location>
        <begin position="171"/>
        <end position="174"/>
    </location>
    <ligand>
        <name>substrate</name>
    </ligand>
</feature>
<dbReference type="AlphaFoldDB" id="A0A8J3BFB0"/>
<name>A0A8J3BFB0_9BACI</name>
<dbReference type="Proteomes" id="UP000637720">
    <property type="component" value="Unassembled WGS sequence"/>
</dbReference>
<feature type="binding site" evidence="5">
    <location>
        <position position="154"/>
    </location>
    <ligand>
        <name>S-adenosyl-L-methionine</name>
        <dbReference type="ChEBI" id="CHEBI:59789"/>
    </ligand>
</feature>
<comment type="function">
    <text evidence="5">Methylates the class 1 translation termination release factors RF1/PrfA and RF2/PrfB on the glutamine residue of the universally conserved GGQ motif.</text>
</comment>
<gene>
    <name evidence="5 8" type="primary">prmC</name>
    <name evidence="8" type="ORF">GCM10007043_16740</name>
</gene>
<keyword evidence="1 5" id="KW-0489">Methyltransferase</keyword>